<feature type="region of interest" description="Disordered" evidence="1">
    <location>
        <begin position="102"/>
        <end position="138"/>
    </location>
</feature>
<accession>F4Q315</accession>
<gene>
    <name evidence="2" type="ORF">DFA_08575</name>
</gene>
<dbReference type="AlphaFoldDB" id="F4Q315"/>
<dbReference type="KEGG" id="dfa:DFA_08575"/>
<dbReference type="GeneID" id="14869618"/>
<feature type="compositionally biased region" description="Low complexity" evidence="1">
    <location>
        <begin position="109"/>
        <end position="137"/>
    </location>
</feature>
<organism evidence="2 3">
    <name type="scientific">Cavenderia fasciculata</name>
    <name type="common">Slime mold</name>
    <name type="synonym">Dictyostelium fasciculatum</name>
    <dbReference type="NCBI Taxonomy" id="261658"/>
    <lineage>
        <taxon>Eukaryota</taxon>
        <taxon>Amoebozoa</taxon>
        <taxon>Evosea</taxon>
        <taxon>Eumycetozoa</taxon>
        <taxon>Dictyostelia</taxon>
        <taxon>Acytosteliales</taxon>
        <taxon>Cavenderiaceae</taxon>
        <taxon>Cavenderia</taxon>
    </lineage>
</organism>
<evidence type="ECO:0000313" key="2">
    <source>
        <dbReference type="EMBL" id="EGG17579.1"/>
    </source>
</evidence>
<dbReference type="RefSeq" id="XP_004356063.1">
    <property type="nucleotide sequence ID" value="XM_004356010.1"/>
</dbReference>
<protein>
    <submittedName>
        <fullName evidence="2">Uncharacterized protein</fullName>
    </submittedName>
</protein>
<proteinExistence type="predicted"/>
<dbReference type="Proteomes" id="UP000007797">
    <property type="component" value="Unassembled WGS sequence"/>
</dbReference>
<sequence>MSIPFNFQLPLNHSTTDNHILLDVQSNSNKTTNPISFFDHQPIISININNNNNNISFFNDHQSSIPCFNSSNILTHCQSNNLTILTNPSTLHIHLQSINNHQTIGQSSNNNSINKNKTTKTNNNNNTRPKNNNNNNNYSSYIDKQPIHSLSTINHPSIHHSLYIYPPSIYTPSTPSSIHHPSIHHPYPSSIHPSTIHLSTIHSCINPTIHYPSILYPTIHHSSILYPTILCSSIRHPSFIIFHLPIVYPLSIYPSIHHHFPSSHCKSAFHLSIHLSIHPLSTNHPSSIQVINMFIYLKIETVSDINRFIQ</sequence>
<name>F4Q315_CACFS</name>
<dbReference type="EMBL" id="GL883021">
    <property type="protein sequence ID" value="EGG17579.1"/>
    <property type="molecule type" value="Genomic_DNA"/>
</dbReference>
<evidence type="ECO:0000313" key="3">
    <source>
        <dbReference type="Proteomes" id="UP000007797"/>
    </source>
</evidence>
<evidence type="ECO:0000256" key="1">
    <source>
        <dbReference type="SAM" id="MobiDB-lite"/>
    </source>
</evidence>
<keyword evidence="3" id="KW-1185">Reference proteome</keyword>
<reference evidence="3" key="1">
    <citation type="journal article" date="2011" name="Genome Res.">
        <title>Phylogeny-wide analysis of social amoeba genomes highlights ancient origins for complex intercellular communication.</title>
        <authorList>
            <person name="Heidel A.J."/>
            <person name="Lawal H.M."/>
            <person name="Felder M."/>
            <person name="Schilde C."/>
            <person name="Helps N.R."/>
            <person name="Tunggal B."/>
            <person name="Rivero F."/>
            <person name="John U."/>
            <person name="Schleicher M."/>
            <person name="Eichinger L."/>
            <person name="Platzer M."/>
            <person name="Noegel A.A."/>
            <person name="Schaap P."/>
            <person name="Gloeckner G."/>
        </authorList>
    </citation>
    <scope>NUCLEOTIDE SEQUENCE [LARGE SCALE GENOMIC DNA]</scope>
    <source>
        <strain evidence="3">SH3</strain>
    </source>
</reference>